<evidence type="ECO:0000313" key="3">
    <source>
        <dbReference type="EMBL" id="MFC7188903.1"/>
    </source>
</evidence>
<evidence type="ECO:0000259" key="2">
    <source>
        <dbReference type="Pfam" id="PF01973"/>
    </source>
</evidence>
<evidence type="ECO:0000256" key="1">
    <source>
        <dbReference type="HAMAP-Rule" id="MF_02131"/>
    </source>
</evidence>
<keyword evidence="1" id="KW-0547">Nucleotide-binding</keyword>
<dbReference type="InterPro" id="IPR002826">
    <property type="entry name" value="MptE-like"/>
</dbReference>
<dbReference type="GO" id="GO:0000287">
    <property type="term" value="F:magnesium ion binding"/>
    <property type="evidence" value="ECO:0007669"/>
    <property type="project" value="UniProtKB-UniRule"/>
</dbReference>
<reference evidence="3 4" key="1">
    <citation type="journal article" date="2019" name="Int. J. Syst. Evol. Microbiol.">
        <title>The Global Catalogue of Microorganisms (GCM) 10K type strain sequencing project: providing services to taxonomists for standard genome sequencing and annotation.</title>
        <authorList>
            <consortium name="The Broad Institute Genomics Platform"/>
            <consortium name="The Broad Institute Genome Sequencing Center for Infectious Disease"/>
            <person name="Wu L."/>
            <person name="Ma J."/>
        </authorList>
    </citation>
    <scope>NUCLEOTIDE SEQUENCE [LARGE SCALE GENOMIC DNA]</scope>
    <source>
        <strain evidence="3 4">RDMS1</strain>
    </source>
</reference>
<organism evidence="3 4">
    <name type="scientific">Halocatena marina</name>
    <dbReference type="NCBI Taxonomy" id="2934937"/>
    <lineage>
        <taxon>Archaea</taxon>
        <taxon>Methanobacteriati</taxon>
        <taxon>Methanobacteriota</taxon>
        <taxon>Stenosarchaea group</taxon>
        <taxon>Halobacteria</taxon>
        <taxon>Halobacteriales</taxon>
        <taxon>Natronomonadaceae</taxon>
        <taxon>Halocatena</taxon>
    </lineage>
</organism>
<dbReference type="AlphaFoldDB" id="A0ABD5YMN6"/>
<comment type="caution">
    <text evidence="3">The sequence shown here is derived from an EMBL/GenBank/DDBJ whole genome shotgun (WGS) entry which is preliminary data.</text>
</comment>
<dbReference type="GO" id="GO:0046656">
    <property type="term" value="P:folic acid biosynthetic process"/>
    <property type="evidence" value="ECO:0007669"/>
    <property type="project" value="UniProtKB-KW"/>
</dbReference>
<dbReference type="EMBL" id="JBHTAX010000001">
    <property type="protein sequence ID" value="MFC7188903.1"/>
    <property type="molecule type" value="Genomic_DNA"/>
</dbReference>
<keyword evidence="1" id="KW-0808">Transferase</keyword>
<keyword evidence="4" id="KW-1185">Reference proteome</keyword>
<protein>
    <recommendedName>
        <fullName evidence="1">6-hydroxymethyl-7,8-dihydropterin pyrophosphokinase</fullName>
        <shortName evidence="1">HPPK</shortName>
        <ecNumber evidence="1">2.7.6.3</ecNumber>
    </recommendedName>
    <alternativeName>
        <fullName evidence="1">2-amino-4-hydroxy-6-hydroxymethyldihydropteridine pyrophosphokinase</fullName>
    </alternativeName>
    <alternativeName>
        <fullName evidence="1">6-hydroxymethyl-7,8-dihydropterin diphosphokinase</fullName>
        <shortName evidence="1">6-HMPDK</shortName>
    </alternativeName>
    <alternativeName>
        <fullName evidence="1">7,8-dihydro-6-hydroxymethylpterin diphosphokinase</fullName>
    </alternativeName>
    <alternativeName>
        <fullName evidence="1">7,8-dihydro-6-hydroxymethylpterin pyrophosphokinase</fullName>
        <shortName evidence="1">PPPK</shortName>
    </alternativeName>
</protein>
<dbReference type="InterPro" id="IPR027510">
    <property type="entry name" value="HMPDK_MptE"/>
</dbReference>
<keyword evidence="1" id="KW-0067">ATP-binding</keyword>
<dbReference type="GO" id="GO:0016301">
    <property type="term" value="F:kinase activity"/>
    <property type="evidence" value="ECO:0007669"/>
    <property type="project" value="UniProtKB-KW"/>
</dbReference>
<keyword evidence="1" id="KW-0289">Folate biosynthesis</keyword>
<accession>A0ABD5YMN6</accession>
<comment type="cofactor">
    <cofactor evidence="1">
        <name>Mg(2+)</name>
        <dbReference type="ChEBI" id="CHEBI:18420"/>
    </cofactor>
</comment>
<comment type="catalytic activity">
    <reaction evidence="1">
        <text>6-hydroxymethyl-7,8-dihydropterin + ATP = (7,8-dihydropterin-6-yl)methyl diphosphate + AMP + H(+)</text>
        <dbReference type="Rhea" id="RHEA:11412"/>
        <dbReference type="ChEBI" id="CHEBI:15378"/>
        <dbReference type="ChEBI" id="CHEBI:30616"/>
        <dbReference type="ChEBI" id="CHEBI:44841"/>
        <dbReference type="ChEBI" id="CHEBI:72950"/>
        <dbReference type="ChEBI" id="CHEBI:456215"/>
        <dbReference type="EC" id="2.7.6.3"/>
    </reaction>
</comment>
<dbReference type="GO" id="GO:0046654">
    <property type="term" value="P:tetrahydrofolate biosynthetic process"/>
    <property type="evidence" value="ECO:0007669"/>
    <property type="project" value="UniProtKB-UniRule"/>
</dbReference>
<comment type="similarity">
    <text evidence="1">Belongs to the archaeal 6-HMPDK family.</text>
</comment>
<dbReference type="GO" id="GO:0003848">
    <property type="term" value="F:2-amino-4-hydroxy-6-hydroxymethyldihydropteridine diphosphokinase activity"/>
    <property type="evidence" value="ECO:0007669"/>
    <property type="project" value="UniProtKB-UniRule"/>
</dbReference>
<dbReference type="HAMAP" id="MF_02131">
    <property type="entry name" value="HMPDK_arch"/>
    <property type="match status" value="1"/>
</dbReference>
<sequence>MDFADWEPVYTAILDDFGFDRAGDERARDLLGDLTTEFDLSRLVFTGGTVAVVGGGPLPSEELARVHRADRVVAVAHAAEICRREDIPIDLVVTDLDTDPERAVVLTQGTPVAVAAHGDNIPALEAFVPKMTQRNVLGTTQANPIGHLLNVGGFTDGDRAAFIADHCGAKSLIFPGWDFDDPDVNPIKRRKLAWAERLLRWLEQRRNERFAVLDGRRATIDTTVIPD</sequence>
<dbReference type="PANTHER" id="PTHR39648:SF1">
    <property type="entry name" value="6-HYDROXYMETHYL-7,8-DIHYDROPTERIN PYROPHOSPHOKINASE"/>
    <property type="match status" value="1"/>
</dbReference>
<feature type="domain" description="6-hydroxymethylpterin diphosphokinase MptE-like" evidence="2">
    <location>
        <begin position="46"/>
        <end position="181"/>
    </location>
</feature>
<dbReference type="RefSeq" id="WP_264555231.1">
    <property type="nucleotide sequence ID" value="NZ_CP109979.1"/>
</dbReference>
<evidence type="ECO:0000313" key="4">
    <source>
        <dbReference type="Proteomes" id="UP001596417"/>
    </source>
</evidence>
<comment type="pathway">
    <text evidence="1">Cofactor biosynthesis; tetrahydrofolate biosynthesis; 2-amino-4-hydroxy-6-hydroxymethyl-7,8-dihydropteridine diphosphate from 7,8-dihydroneopterin triphosphate: step 4/4.</text>
</comment>
<comment type="function">
    <text evidence="1">Catalyzes the transfer of diphosphate from ATP to 6-hydroxymethyl-7,8-dihydropterin (6-HMD), leading to 6-hydroxymethyl-7,8-dihydropterin diphosphate (6-HMDP).</text>
</comment>
<proteinExistence type="inferred from homology"/>
<dbReference type="GeneID" id="76198470"/>
<dbReference type="GO" id="GO:0005524">
    <property type="term" value="F:ATP binding"/>
    <property type="evidence" value="ECO:0007669"/>
    <property type="project" value="UniProtKB-UniRule"/>
</dbReference>
<dbReference type="EC" id="2.7.6.3" evidence="1"/>
<dbReference type="Proteomes" id="UP001596417">
    <property type="component" value="Unassembled WGS sequence"/>
</dbReference>
<name>A0ABD5YMN6_9EURY</name>
<dbReference type="Pfam" id="PF01973">
    <property type="entry name" value="MptE-like"/>
    <property type="match status" value="1"/>
</dbReference>
<keyword evidence="1" id="KW-0460">Magnesium</keyword>
<gene>
    <name evidence="1" type="primary">mptE</name>
    <name evidence="3" type="ORF">ACFQL7_02940</name>
</gene>
<keyword evidence="1" id="KW-0418">Kinase</keyword>
<dbReference type="PANTHER" id="PTHR39648">
    <property type="entry name" value="6-HYDROXYMETHYL-7,8-DIHYDROPTERIN PYROPHOSPHOKINASE"/>
    <property type="match status" value="1"/>
</dbReference>